<keyword evidence="2" id="KW-0648">Protein biosynthesis</keyword>
<comment type="caution">
    <text evidence="2">The sequence shown here is derived from an EMBL/GenBank/DDBJ whole genome shotgun (WGS) entry which is preliminary data.</text>
</comment>
<sequence>MDRPRWRSTRCRSERGGSAPSGGRAGVPWAVNRTRWPSIDHDGAPPPSIGSASTGRRPPDCAGLARPSPPSGGRVQAGRPGIAAPPRKRGRADPSAAGGRSGRPAAPDRAAPDQPRPRSADRRRAAAVRGGPKGARGVGPAGHDGAAPRTIDGRSGHFQRSAYARCAM</sequence>
<evidence type="ECO:0000313" key="3">
    <source>
        <dbReference type="Proteomes" id="UP000536624"/>
    </source>
</evidence>
<keyword evidence="2" id="KW-0396">Initiation factor</keyword>
<evidence type="ECO:0000256" key="1">
    <source>
        <dbReference type="SAM" id="MobiDB-lite"/>
    </source>
</evidence>
<evidence type="ECO:0000313" key="2">
    <source>
        <dbReference type="EMBL" id="NIY67891.1"/>
    </source>
</evidence>
<reference evidence="2 3" key="1">
    <citation type="submission" date="2020-02" db="EMBL/GenBank/DDBJ databases">
        <title>Streptomyces malaysiensis DSM14702 (JHCC583434, PFL_A843) Genome sequencing and assembly.</title>
        <authorList>
            <person name="Samborskyy M."/>
        </authorList>
    </citation>
    <scope>NUCLEOTIDE SEQUENCE [LARGE SCALE GENOMIC DNA]</scope>
    <source>
        <strain evidence="2 3">DSM 14702</strain>
    </source>
</reference>
<feature type="region of interest" description="Disordered" evidence="1">
    <location>
        <begin position="1"/>
        <end position="168"/>
    </location>
</feature>
<dbReference type="EMBL" id="JAALLH010000001">
    <property type="protein sequence ID" value="NIY67891.1"/>
    <property type="molecule type" value="Genomic_DNA"/>
</dbReference>
<name>A0A7X5X756_STRMQ</name>
<gene>
    <name evidence="2" type="ORF">SMALB_5963</name>
</gene>
<dbReference type="Proteomes" id="UP000536624">
    <property type="component" value="Unassembled WGS sequence"/>
</dbReference>
<feature type="compositionally biased region" description="Low complexity" evidence="1">
    <location>
        <begin position="94"/>
        <end position="113"/>
    </location>
</feature>
<organism evidence="2 3">
    <name type="scientific">Streptomyces malaysiensis</name>
    <dbReference type="NCBI Taxonomy" id="92644"/>
    <lineage>
        <taxon>Bacteria</taxon>
        <taxon>Bacillati</taxon>
        <taxon>Actinomycetota</taxon>
        <taxon>Actinomycetes</taxon>
        <taxon>Kitasatosporales</taxon>
        <taxon>Streptomycetaceae</taxon>
        <taxon>Streptomyces</taxon>
        <taxon>Streptomyces violaceusniger group</taxon>
    </lineage>
</organism>
<feature type="compositionally biased region" description="Gly residues" evidence="1">
    <location>
        <begin position="131"/>
        <end position="142"/>
    </location>
</feature>
<proteinExistence type="predicted"/>
<feature type="compositionally biased region" description="Basic and acidic residues" evidence="1">
    <location>
        <begin position="1"/>
        <end position="15"/>
    </location>
</feature>
<accession>A0A7X5X756</accession>
<feature type="compositionally biased region" description="Basic and acidic residues" evidence="1">
    <location>
        <begin position="115"/>
        <end position="124"/>
    </location>
</feature>
<dbReference type="AlphaFoldDB" id="A0A7X5X756"/>
<dbReference type="GO" id="GO:0003743">
    <property type="term" value="F:translation initiation factor activity"/>
    <property type="evidence" value="ECO:0007669"/>
    <property type="project" value="UniProtKB-KW"/>
</dbReference>
<protein>
    <submittedName>
        <fullName evidence="2">Translation initiation factor IF-2</fullName>
    </submittedName>
</protein>